<dbReference type="Proteomes" id="UP001239257">
    <property type="component" value="Chromosome 1"/>
</dbReference>
<protein>
    <submittedName>
        <fullName evidence="1">Uncharacterized protein</fullName>
    </submittedName>
</protein>
<dbReference type="AlphaFoldDB" id="A0AAX3U2D3"/>
<gene>
    <name evidence="1" type="ORF">PYE51_11910</name>
</gene>
<reference evidence="1" key="1">
    <citation type="submission" date="2022-02" db="EMBL/GenBank/DDBJ databases">
        <title>Emergence and expansion in Europe of a Vibrio aestuarianus clonal complex pathogenic for oysters.</title>
        <authorList>
            <person name="Mesnil A."/>
            <person name="Travers M.-A."/>
        </authorList>
    </citation>
    <scope>NUCLEOTIDE SEQUENCE</scope>
    <source>
        <strain evidence="1">U29</strain>
    </source>
</reference>
<accession>A0AAX3U2D3</accession>
<evidence type="ECO:0000313" key="2">
    <source>
        <dbReference type="Proteomes" id="UP001239257"/>
    </source>
</evidence>
<evidence type="ECO:0000313" key="1">
    <source>
        <dbReference type="EMBL" id="WGK81331.1"/>
    </source>
</evidence>
<name>A0AAX3U2D3_9VIBR</name>
<dbReference type="RefSeq" id="WP_301064526.1">
    <property type="nucleotide sequence ID" value="NZ_CP118709.1"/>
</dbReference>
<organism evidence="1 2">
    <name type="scientific">Vibrio aestuarianus</name>
    <dbReference type="NCBI Taxonomy" id="28171"/>
    <lineage>
        <taxon>Bacteria</taxon>
        <taxon>Pseudomonadati</taxon>
        <taxon>Pseudomonadota</taxon>
        <taxon>Gammaproteobacteria</taxon>
        <taxon>Vibrionales</taxon>
        <taxon>Vibrionaceae</taxon>
        <taxon>Vibrio</taxon>
    </lineage>
</organism>
<sequence>MIINERAIAAGFEKLEISNQLLTNEEHWSEGVPENQRGYWCSEFASVLLVEINSSTCSDAWSEARRAETYLDAMLLKRERNSSVVDGYLVLALTQMNDDLKSFIPDIERDTRFVRKHVVYKEAEEWERYQRITPLGLINSFDEVQNMDFIPDGPSSVALLESLAKLGSKELAQQHSREWNLNE</sequence>
<proteinExistence type="predicted"/>
<dbReference type="EMBL" id="CP118709">
    <property type="protein sequence ID" value="WGK81331.1"/>
    <property type="molecule type" value="Genomic_DNA"/>
</dbReference>